<dbReference type="GO" id="GO:0042956">
    <property type="term" value="P:maltodextrin transmembrane transport"/>
    <property type="evidence" value="ECO:0007669"/>
    <property type="project" value="TreeGrafter"/>
</dbReference>
<sequence>MKKLLAALSGAALTVSLAACGGGASDDAAAPAESPADKTAEASADGELVIWGDETRGDVVKALGDIFEKETGVHVKFVQKSNDNISDDWTKQVAAGQGPDLIVTAHDHLGGWVKDGVVGTIDFSMKKDKFLPVAVQGVTYNGQTYGVPYAIENVALVRNNALTQAEPATFDEMIEAGQQSGAKYPLIVQSDPTNGDPYHMYAFQTSFGAPVFKSTDEGYTDELGMGGPEGQAFAGWLAEQGAAGQFDVNITGDKAKQEFGNGEAAFTITGPWNIPSFKDKGLDISVLPIPSAGGETASPFVGVQAFFPNPKSKNPLIVNKFLTDVVASENGQIAAYKAGERSPAWVSAAEQVDDPIVKGFTEAGGNGAPMPAIPAMNAVWQFWGSTEANITQGKQQPQEGWDAMIGNVEKAIADN</sequence>
<dbReference type="Pfam" id="PF13416">
    <property type="entry name" value="SBP_bac_8"/>
    <property type="match status" value="1"/>
</dbReference>
<dbReference type="GO" id="GO:0055052">
    <property type="term" value="C:ATP-binding cassette (ABC) transporter complex, substrate-binding subunit-containing"/>
    <property type="evidence" value="ECO:0007669"/>
    <property type="project" value="TreeGrafter"/>
</dbReference>
<dbReference type="InterPro" id="IPR006059">
    <property type="entry name" value="SBP"/>
</dbReference>
<feature type="compositionally biased region" description="Low complexity" evidence="4">
    <location>
        <begin position="24"/>
        <end position="34"/>
    </location>
</feature>
<name>A0A939DZS6_9CORY</name>
<evidence type="ECO:0000256" key="2">
    <source>
        <dbReference type="ARBA" id="ARBA00022448"/>
    </source>
</evidence>
<dbReference type="PANTHER" id="PTHR30061">
    <property type="entry name" value="MALTOSE-BINDING PERIPLASMIC PROTEIN"/>
    <property type="match status" value="1"/>
</dbReference>
<dbReference type="GO" id="GO:0015768">
    <property type="term" value="P:maltose transport"/>
    <property type="evidence" value="ECO:0007669"/>
    <property type="project" value="TreeGrafter"/>
</dbReference>
<dbReference type="SUPFAM" id="SSF53850">
    <property type="entry name" value="Periplasmic binding protein-like II"/>
    <property type="match status" value="1"/>
</dbReference>
<evidence type="ECO:0000256" key="5">
    <source>
        <dbReference type="SAM" id="SignalP"/>
    </source>
</evidence>
<proteinExistence type="inferred from homology"/>
<dbReference type="PANTHER" id="PTHR30061:SF50">
    <property type="entry name" value="MALTOSE_MALTODEXTRIN-BINDING PERIPLASMIC PROTEIN"/>
    <property type="match status" value="1"/>
</dbReference>
<dbReference type="PROSITE" id="PS51257">
    <property type="entry name" value="PROKAR_LIPOPROTEIN"/>
    <property type="match status" value="1"/>
</dbReference>
<evidence type="ECO:0000313" key="6">
    <source>
        <dbReference type="EMBL" id="MBN9643845.1"/>
    </source>
</evidence>
<dbReference type="Gene3D" id="3.40.190.10">
    <property type="entry name" value="Periplasmic binding protein-like II"/>
    <property type="match status" value="2"/>
</dbReference>
<accession>A0A939DZS6</accession>
<reference evidence="6" key="1">
    <citation type="submission" date="2021-03" db="EMBL/GenBank/DDBJ databases">
        <authorList>
            <person name="Sun Q."/>
        </authorList>
    </citation>
    <scope>NUCLEOTIDE SEQUENCE</scope>
    <source>
        <strain evidence="6">CCM 8862</strain>
    </source>
</reference>
<dbReference type="AlphaFoldDB" id="A0A939DZS6"/>
<gene>
    <name evidence="6" type="ORF">JZY06_04300</name>
</gene>
<feature type="region of interest" description="Disordered" evidence="4">
    <location>
        <begin position="24"/>
        <end position="45"/>
    </location>
</feature>
<dbReference type="RefSeq" id="WP_207118568.1">
    <property type="nucleotide sequence ID" value="NZ_JAFLEQ010000008.1"/>
</dbReference>
<evidence type="ECO:0000313" key="7">
    <source>
        <dbReference type="Proteomes" id="UP000664332"/>
    </source>
</evidence>
<keyword evidence="3 5" id="KW-0732">Signal</keyword>
<organism evidence="6 7">
    <name type="scientific">Corynebacterium mendelii</name>
    <dbReference type="NCBI Taxonomy" id="2765362"/>
    <lineage>
        <taxon>Bacteria</taxon>
        <taxon>Bacillati</taxon>
        <taxon>Actinomycetota</taxon>
        <taxon>Actinomycetes</taxon>
        <taxon>Mycobacteriales</taxon>
        <taxon>Corynebacteriaceae</taxon>
        <taxon>Corynebacterium</taxon>
    </lineage>
</organism>
<feature type="signal peptide" evidence="5">
    <location>
        <begin position="1"/>
        <end position="18"/>
    </location>
</feature>
<comment type="similarity">
    <text evidence="1">Belongs to the bacterial solute-binding protein 1 family.</text>
</comment>
<evidence type="ECO:0000256" key="1">
    <source>
        <dbReference type="ARBA" id="ARBA00008520"/>
    </source>
</evidence>
<comment type="caution">
    <text evidence="6">The sequence shown here is derived from an EMBL/GenBank/DDBJ whole genome shotgun (WGS) entry which is preliminary data.</text>
</comment>
<evidence type="ECO:0000256" key="3">
    <source>
        <dbReference type="ARBA" id="ARBA00022729"/>
    </source>
</evidence>
<keyword evidence="2" id="KW-0813">Transport</keyword>
<dbReference type="GO" id="GO:1901982">
    <property type="term" value="F:maltose binding"/>
    <property type="evidence" value="ECO:0007669"/>
    <property type="project" value="TreeGrafter"/>
</dbReference>
<protein>
    <submittedName>
        <fullName evidence="6">Extracellular solute-binding protein</fullName>
    </submittedName>
</protein>
<evidence type="ECO:0000256" key="4">
    <source>
        <dbReference type="SAM" id="MobiDB-lite"/>
    </source>
</evidence>
<feature type="chain" id="PRO_5039656336" evidence="5">
    <location>
        <begin position="19"/>
        <end position="415"/>
    </location>
</feature>
<keyword evidence="7" id="KW-1185">Reference proteome</keyword>
<dbReference type="EMBL" id="JAFLEQ010000008">
    <property type="protein sequence ID" value="MBN9643845.1"/>
    <property type="molecule type" value="Genomic_DNA"/>
</dbReference>
<dbReference type="Proteomes" id="UP000664332">
    <property type="component" value="Unassembled WGS sequence"/>
</dbReference>